<proteinExistence type="inferred from homology"/>
<dbReference type="InterPro" id="IPR015915">
    <property type="entry name" value="Kelch-typ_b-propeller"/>
</dbReference>
<dbReference type="Gene3D" id="2.120.10.80">
    <property type="entry name" value="Kelch-type beta propeller"/>
    <property type="match status" value="2"/>
</dbReference>
<name>A0AAV2TE05_CALDB</name>
<comment type="similarity">
    <text evidence="3">Belongs to the KLHDC10 family.</text>
</comment>
<dbReference type="EMBL" id="CAXLJL010000245">
    <property type="protein sequence ID" value="CAL5135111.1"/>
    <property type="molecule type" value="Genomic_DNA"/>
</dbReference>
<keyword evidence="1" id="KW-0880">Kelch repeat</keyword>
<organism evidence="5 6">
    <name type="scientific">Calicophoron daubneyi</name>
    <name type="common">Rumen fluke</name>
    <name type="synonym">Paramphistomum daubneyi</name>
    <dbReference type="NCBI Taxonomy" id="300641"/>
    <lineage>
        <taxon>Eukaryota</taxon>
        <taxon>Metazoa</taxon>
        <taxon>Spiralia</taxon>
        <taxon>Lophotrochozoa</taxon>
        <taxon>Platyhelminthes</taxon>
        <taxon>Trematoda</taxon>
        <taxon>Digenea</taxon>
        <taxon>Plagiorchiida</taxon>
        <taxon>Pronocephalata</taxon>
        <taxon>Paramphistomoidea</taxon>
        <taxon>Paramphistomidae</taxon>
        <taxon>Calicophoron</taxon>
    </lineage>
</organism>
<keyword evidence="2" id="KW-0677">Repeat</keyword>
<evidence type="ECO:0000256" key="1">
    <source>
        <dbReference type="ARBA" id="ARBA00022441"/>
    </source>
</evidence>
<evidence type="ECO:0000256" key="3">
    <source>
        <dbReference type="ARBA" id="ARBA00038487"/>
    </source>
</evidence>
<dbReference type="Proteomes" id="UP001497525">
    <property type="component" value="Unassembled WGS sequence"/>
</dbReference>
<protein>
    <recommendedName>
        <fullName evidence="4">Kelch domain-containing protein 10</fullName>
    </recommendedName>
</protein>
<reference evidence="5" key="1">
    <citation type="submission" date="2024-06" db="EMBL/GenBank/DDBJ databases">
        <authorList>
            <person name="Liu X."/>
            <person name="Lenzi L."/>
            <person name="Haldenby T S."/>
            <person name="Uol C."/>
        </authorList>
    </citation>
    <scope>NUCLEOTIDE SEQUENCE</scope>
</reference>
<evidence type="ECO:0000256" key="4">
    <source>
        <dbReference type="ARBA" id="ARBA00041041"/>
    </source>
</evidence>
<dbReference type="PANTHER" id="PTHR46428">
    <property type="entry name" value="KELCH DOMAIN-CONTAINING PROTEIN 10"/>
    <property type="match status" value="1"/>
</dbReference>
<sequence>MHVCCSADGYLRRMREILLKTDSTNGPLPRSGHRIVADSRNVYVIGGYVQYSNGLNVIGEVWRYNILSNTWRRLSVTDFRFPLAASHAACIIDHMVVLHGGTGSPFGEKIDNGLTVVDLRELRTHMLPAVSKSGNPEDMPIPTYGHTLTYVLLDNQPYLYKVGGAMGVTYTMNIYRYSLRFHQWELVYDMNHSSESSPEDRYRHDTVAYKDKLFIIGGANSEATYPLWPMPVFDMRSNSWSSLQFSGGEPVQLRYQSSAQVNNLVFVFGGIAEDLRSVKKEIYCLDLDRQTCSIVGTQKSPTFFHDAAYVPELEVIYSFGGTTQLQTERRTNDLHVFLLNDRPLTLKELAWNSLISLVKLKPIVELRKRLMSISFRPRIHKPEVFKKIAECLENEELSQGMFRNHSFCRAVLRAAAVTLLFKHGYLLQLHECRSISSEAEFNFALSQMISRIALKEDTTSSFLERVTVPDVTHSMCNNTAIGHCSPERSLSRQGDNLADLEINTAGIFATRFQVHLELYNAMDEFFLVYVFYLLSVPSKFIDRLPSGWSYLTHVQAIEKNLTHCDLSAAK</sequence>
<dbReference type="InterPro" id="IPR052125">
    <property type="entry name" value="KLHDC10"/>
</dbReference>
<evidence type="ECO:0000256" key="2">
    <source>
        <dbReference type="ARBA" id="ARBA00022737"/>
    </source>
</evidence>
<gene>
    <name evidence="5" type="ORF">CDAUBV1_LOCUS9170</name>
</gene>
<accession>A0AAV2TE05</accession>
<dbReference type="InterPro" id="IPR006652">
    <property type="entry name" value="Kelch_1"/>
</dbReference>
<dbReference type="PANTHER" id="PTHR46428:SF1">
    <property type="entry name" value="KELCH DOMAIN-CONTAINING PROTEIN 10"/>
    <property type="match status" value="1"/>
</dbReference>
<evidence type="ECO:0000313" key="5">
    <source>
        <dbReference type="EMBL" id="CAL5135111.1"/>
    </source>
</evidence>
<dbReference type="InterPro" id="IPR011043">
    <property type="entry name" value="Gal_Oxase/kelch_b-propeller"/>
</dbReference>
<dbReference type="AlphaFoldDB" id="A0AAV2TE05"/>
<evidence type="ECO:0000313" key="6">
    <source>
        <dbReference type="Proteomes" id="UP001497525"/>
    </source>
</evidence>
<comment type="caution">
    <text evidence="5">The sequence shown here is derived from an EMBL/GenBank/DDBJ whole genome shotgun (WGS) entry which is preliminary data.</text>
</comment>
<dbReference type="SUPFAM" id="SSF117281">
    <property type="entry name" value="Kelch motif"/>
    <property type="match status" value="1"/>
</dbReference>
<dbReference type="Pfam" id="PF24681">
    <property type="entry name" value="Kelch_KLHDC2_KLHL20_DRC7"/>
    <property type="match status" value="1"/>
</dbReference>
<dbReference type="GO" id="GO:0032874">
    <property type="term" value="P:positive regulation of stress-activated MAPK cascade"/>
    <property type="evidence" value="ECO:0007669"/>
    <property type="project" value="TreeGrafter"/>
</dbReference>
<dbReference type="SUPFAM" id="SSF50965">
    <property type="entry name" value="Galactose oxidase, central domain"/>
    <property type="match status" value="1"/>
</dbReference>
<dbReference type="Pfam" id="PF01344">
    <property type="entry name" value="Kelch_1"/>
    <property type="match status" value="1"/>
</dbReference>